<sequence length="148" mass="17505">MASPERHDVVLRYGENQRELTLCLDTTLLDLRILVAHLFELQLPDNGKELLWEMTYIDNEGDIIHITNDMELEEAYTMNKLEINIQKKHNVQQLLQHTLNTHVLPHIQATIFNVADWFEQQNEPSSPRIQQHRQERVYSETESESDEE</sequence>
<feature type="domain" description="PB1" evidence="2">
    <location>
        <begin position="4"/>
        <end position="88"/>
    </location>
</feature>
<evidence type="ECO:0000313" key="3">
    <source>
        <dbReference type="EMBL" id="OQR81433.1"/>
    </source>
</evidence>
<dbReference type="OrthoDB" id="1594986at2759"/>
<feature type="region of interest" description="Disordered" evidence="1">
    <location>
        <begin position="123"/>
        <end position="148"/>
    </location>
</feature>
<evidence type="ECO:0000256" key="1">
    <source>
        <dbReference type="SAM" id="MobiDB-lite"/>
    </source>
</evidence>
<dbReference type="SUPFAM" id="SSF54277">
    <property type="entry name" value="CAD &amp; PB1 domains"/>
    <property type="match status" value="1"/>
</dbReference>
<dbReference type="Gene3D" id="3.10.20.90">
    <property type="entry name" value="Phosphatidylinositol 3-kinase Catalytic Subunit, Chain A, domain 1"/>
    <property type="match status" value="1"/>
</dbReference>
<dbReference type="InterPro" id="IPR000270">
    <property type="entry name" value="PB1_dom"/>
</dbReference>
<evidence type="ECO:0000259" key="2">
    <source>
        <dbReference type="PROSITE" id="PS51745"/>
    </source>
</evidence>
<evidence type="ECO:0000313" key="4">
    <source>
        <dbReference type="Proteomes" id="UP000243217"/>
    </source>
</evidence>
<dbReference type="Proteomes" id="UP000243217">
    <property type="component" value="Unassembled WGS sequence"/>
</dbReference>
<proteinExistence type="predicted"/>
<gene>
    <name evidence="3" type="ORF">THRCLA_23373</name>
</gene>
<comment type="caution">
    <text evidence="3">The sequence shown here is derived from an EMBL/GenBank/DDBJ whole genome shotgun (WGS) entry which is preliminary data.</text>
</comment>
<dbReference type="AlphaFoldDB" id="A0A1V9Y6T7"/>
<dbReference type="InterPro" id="IPR053793">
    <property type="entry name" value="PB1-like"/>
</dbReference>
<protein>
    <recommendedName>
        <fullName evidence="2">PB1 domain-containing protein</fullName>
    </recommendedName>
</protein>
<reference evidence="3 4" key="1">
    <citation type="journal article" date="2014" name="Genome Biol. Evol.">
        <title>The secreted proteins of Achlya hypogyna and Thraustotheca clavata identify the ancestral oomycete secretome and reveal gene acquisitions by horizontal gene transfer.</title>
        <authorList>
            <person name="Misner I."/>
            <person name="Blouin N."/>
            <person name="Leonard G."/>
            <person name="Richards T.A."/>
            <person name="Lane C.E."/>
        </authorList>
    </citation>
    <scope>NUCLEOTIDE SEQUENCE [LARGE SCALE GENOMIC DNA]</scope>
    <source>
        <strain evidence="3 4">ATCC 34112</strain>
    </source>
</reference>
<dbReference type="EMBL" id="JNBS01004992">
    <property type="protein sequence ID" value="OQR81433.1"/>
    <property type="molecule type" value="Genomic_DNA"/>
</dbReference>
<dbReference type="PROSITE" id="PS51745">
    <property type="entry name" value="PB1"/>
    <property type="match status" value="1"/>
</dbReference>
<organism evidence="3 4">
    <name type="scientific">Thraustotheca clavata</name>
    <dbReference type="NCBI Taxonomy" id="74557"/>
    <lineage>
        <taxon>Eukaryota</taxon>
        <taxon>Sar</taxon>
        <taxon>Stramenopiles</taxon>
        <taxon>Oomycota</taxon>
        <taxon>Saprolegniomycetes</taxon>
        <taxon>Saprolegniales</taxon>
        <taxon>Achlyaceae</taxon>
        <taxon>Thraustotheca</taxon>
    </lineage>
</organism>
<accession>A0A1V9Y6T7</accession>
<dbReference type="Pfam" id="PF00564">
    <property type="entry name" value="PB1"/>
    <property type="match status" value="1"/>
</dbReference>
<keyword evidence="4" id="KW-1185">Reference proteome</keyword>
<name>A0A1V9Y6T7_9STRA</name>